<dbReference type="InterPro" id="IPR011010">
    <property type="entry name" value="DNA_brk_join_enz"/>
</dbReference>
<geneLocation type="plasmid" evidence="7 12">
    <name>unnamed1</name>
</geneLocation>
<dbReference type="EMBL" id="CP030761">
    <property type="protein sequence ID" value="AXA43274.1"/>
    <property type="molecule type" value="Genomic_DNA"/>
</dbReference>
<dbReference type="PANTHER" id="PTHR30349">
    <property type="entry name" value="PHAGE INTEGRASE-RELATED"/>
    <property type="match status" value="1"/>
</dbReference>
<evidence type="ECO:0000313" key="6">
    <source>
        <dbReference type="EMBL" id="AXA41744.1"/>
    </source>
</evidence>
<dbReference type="GO" id="GO:0015074">
    <property type="term" value="P:DNA integration"/>
    <property type="evidence" value="ECO:0007669"/>
    <property type="project" value="UniProtKB-KW"/>
</dbReference>
<sequence>MNATDYLNRSALYRKLVYGPYREFAGVYAAKMSKEGLGRQCTWRSLSLFRDLMDWHVGNGHAPQDLNEVHVDRFLEHRFEHWKPDSGDRSALRRLLLALREKGLIPAALPIQRSEHEMIVDVFGQYLSTERGLAAATVGSHKLLSLRFLREVCPFGADEFAALTPETVIGYVERHALDGSADSGKAMCGVVRAFLRYLHLKGFISTPLADCVPSIRRWRLAGLPTFLPPEKVQKVLDACDRTTAMGRRDYAALMILAKLGLRASEVATLNLDDIDWQSGTILVHGKGRRQATMPLRHDVGTAIVAYIRHGRPASACRRVFLRTLAPHVGFASGCAITMIAKQALERAGIDGYAHHGAHLFRHSLATDLLRSGASFAEIGQLLRHRSIDSTRIYAKLDIEKLRELSLPWPGGVQ</sequence>
<evidence type="ECO:0000313" key="4">
    <source>
        <dbReference type="EMBL" id="AXA39411.1"/>
    </source>
</evidence>
<dbReference type="Gene3D" id="1.10.443.10">
    <property type="entry name" value="Intergrase catalytic core"/>
    <property type="match status" value="1"/>
</dbReference>
<feature type="domain" description="Tyr recombinase" evidence="3">
    <location>
        <begin position="222"/>
        <end position="406"/>
    </location>
</feature>
<dbReference type="PROSITE" id="PS51898">
    <property type="entry name" value="TYR_RECOMBINASE"/>
    <property type="match status" value="1"/>
</dbReference>
<evidence type="ECO:0000313" key="7">
    <source>
        <dbReference type="EMBL" id="AXA43059.1"/>
    </source>
</evidence>
<protein>
    <submittedName>
        <fullName evidence="4">Phage integrase family protein</fullName>
    </submittedName>
</protein>
<accession>A0A2Z4YDR9</accession>
<dbReference type="AlphaFoldDB" id="A0A2Z4YDR9"/>
<gene>
    <name evidence="4" type="ORF">DLJ82_1810</name>
    <name evidence="5" type="ORF">DLJ82_3809</name>
    <name evidence="6" type="ORF">DLJ82_4181</name>
    <name evidence="7" type="ORF">DLJ82_5498</name>
    <name evidence="8" type="ORF">DLJ82_5713</name>
    <name evidence="9" type="ORF">DLJ82_7257</name>
    <name evidence="10" type="ORF">DLJ82_7277</name>
    <name evidence="11" type="ORF">DLJ82_7289</name>
</gene>
<dbReference type="SUPFAM" id="SSF56349">
    <property type="entry name" value="DNA breaking-rejoining enzymes"/>
    <property type="match status" value="1"/>
</dbReference>
<keyword evidence="7" id="KW-0614">Plasmid</keyword>
<evidence type="ECO:0000313" key="5">
    <source>
        <dbReference type="EMBL" id="AXA41375.1"/>
    </source>
</evidence>
<evidence type="ECO:0000313" key="8">
    <source>
        <dbReference type="EMBL" id="AXA43274.1"/>
    </source>
</evidence>
<dbReference type="EMBL" id="CP030760">
    <property type="protein sequence ID" value="AXA41744.1"/>
    <property type="molecule type" value="Genomic_DNA"/>
</dbReference>
<evidence type="ECO:0000313" key="10">
    <source>
        <dbReference type="EMBL" id="AXA43522.1"/>
    </source>
</evidence>
<dbReference type="InterPro" id="IPR050090">
    <property type="entry name" value="Tyrosine_recombinase_XerCD"/>
</dbReference>
<dbReference type="InterPro" id="IPR013762">
    <property type="entry name" value="Integrase-like_cat_sf"/>
</dbReference>
<keyword evidence="1" id="KW-0229">DNA integration</keyword>
<dbReference type="Proteomes" id="UP000251166">
    <property type="component" value="Plasmid unnamed2"/>
</dbReference>
<evidence type="ECO:0000256" key="2">
    <source>
        <dbReference type="ARBA" id="ARBA00023172"/>
    </source>
</evidence>
<evidence type="ECO:0000313" key="12">
    <source>
        <dbReference type="Proteomes" id="UP000251166"/>
    </source>
</evidence>
<dbReference type="EMBL" id="CP030761">
    <property type="protein sequence ID" value="AXA43059.1"/>
    <property type="molecule type" value="Genomic_DNA"/>
</dbReference>
<dbReference type="GO" id="GO:0006310">
    <property type="term" value="P:DNA recombination"/>
    <property type="evidence" value="ECO:0007669"/>
    <property type="project" value="UniProtKB-KW"/>
</dbReference>
<organism evidence="4 12">
    <name type="scientific">Rhizobium leguminosarum</name>
    <dbReference type="NCBI Taxonomy" id="384"/>
    <lineage>
        <taxon>Bacteria</taxon>
        <taxon>Pseudomonadati</taxon>
        <taxon>Pseudomonadota</taxon>
        <taxon>Alphaproteobacteria</taxon>
        <taxon>Hyphomicrobiales</taxon>
        <taxon>Rhizobiaceae</taxon>
        <taxon>Rhizobium/Agrobacterium group</taxon>
        <taxon>Rhizobium</taxon>
    </lineage>
</organism>
<evidence type="ECO:0000256" key="1">
    <source>
        <dbReference type="ARBA" id="ARBA00022908"/>
    </source>
</evidence>
<dbReference type="Proteomes" id="UP000251166">
    <property type="component" value="Chromosome"/>
</dbReference>
<keyword evidence="2" id="KW-0233">DNA recombination</keyword>
<dbReference type="GO" id="GO:0003677">
    <property type="term" value="F:DNA binding"/>
    <property type="evidence" value="ECO:0007669"/>
    <property type="project" value="InterPro"/>
</dbReference>
<dbReference type="EMBL" id="CP030762">
    <property type="protein sequence ID" value="AXA43534.1"/>
    <property type="molecule type" value="Genomic_DNA"/>
</dbReference>
<proteinExistence type="predicted"/>
<dbReference type="Pfam" id="PF00589">
    <property type="entry name" value="Phage_integrase"/>
    <property type="match status" value="1"/>
</dbReference>
<geneLocation type="plasmid" evidence="9 12">
    <name>unnamed2</name>
</geneLocation>
<dbReference type="EMBL" id="CP030762">
    <property type="protein sequence ID" value="AXA43522.1"/>
    <property type="molecule type" value="Genomic_DNA"/>
</dbReference>
<name>A0A2Z4YDR9_RHILE</name>
<dbReference type="EMBL" id="CP030760">
    <property type="protein sequence ID" value="AXA39411.1"/>
    <property type="molecule type" value="Genomic_DNA"/>
</dbReference>
<evidence type="ECO:0000313" key="11">
    <source>
        <dbReference type="EMBL" id="AXA43534.1"/>
    </source>
</evidence>
<dbReference type="EMBL" id="CP030760">
    <property type="protein sequence ID" value="AXA41375.1"/>
    <property type="molecule type" value="Genomic_DNA"/>
</dbReference>
<dbReference type="Proteomes" id="UP000251166">
    <property type="component" value="Plasmid unnamed1"/>
</dbReference>
<evidence type="ECO:0000313" key="9">
    <source>
        <dbReference type="EMBL" id="AXA43502.1"/>
    </source>
</evidence>
<dbReference type="InterPro" id="IPR002104">
    <property type="entry name" value="Integrase_catalytic"/>
</dbReference>
<dbReference type="EMBL" id="CP030762">
    <property type="protein sequence ID" value="AXA43502.1"/>
    <property type="molecule type" value="Genomic_DNA"/>
</dbReference>
<dbReference type="RefSeq" id="WP_112904563.1">
    <property type="nucleotide sequence ID" value="NZ_CP140864.1"/>
</dbReference>
<reference evidence="4 12" key="1">
    <citation type="submission" date="2018-07" db="EMBL/GenBank/DDBJ databases">
        <title>Rhizobium leguminosarum strain:ATCC 14479 Genome sequencing and assembly.</title>
        <authorList>
            <person name="Chakraborty R."/>
        </authorList>
    </citation>
    <scope>NUCLEOTIDE SEQUENCE [LARGE SCALE GENOMIC DNA]</scope>
    <source>
        <strain evidence="4 12">ATCC 14479</strain>
        <plasmid evidence="12">Plasmid unnamed1</plasmid>
        <plasmid evidence="12">Plasmid unnamed2</plasmid>
        <plasmid evidence="7">unnamed1</plasmid>
        <plasmid evidence="9">unnamed2</plasmid>
    </source>
</reference>
<evidence type="ECO:0000259" key="3">
    <source>
        <dbReference type="PROSITE" id="PS51898"/>
    </source>
</evidence>
<dbReference type="PANTHER" id="PTHR30349:SF90">
    <property type="entry name" value="TYROSINE RECOMBINASE XERD"/>
    <property type="match status" value="1"/>
</dbReference>
<dbReference type="CDD" id="cd01188">
    <property type="entry name" value="INT_RitA_C_like"/>
    <property type="match status" value="1"/>
</dbReference>